<sequence>MESGFRHLNMALLAVSAATLAAGLLARYLNADALARDLWLVGVVPNWLALAATITRSVMRRQAGVDVLALLSISFALVSGEVLVAAVIALMLASGRALEDFAQSRAQREMTALLSHAPKRANRFHSGQWQQVDLADVQAGDRLLVRHGEVVPVDGTLSEPADLDEATLTGESIARHRRAADAICSGVLNVGTAFEMVAGASAENSTFAGIVRLVSAAQAERSPSVRLADRYAVAFLGVTVFLAGVSWILTGDSTRCLAVLVVATPCPLILAVPVAIVSGMSRCAKRGVLVKGGGALEQLALADTLFFDKTGTLTSGYARLVDIECDHRYRPDMVLSLAGSLAQASNHVVAEAIAKAAHERGAALQLPSDVVENPGAGVQGRVGGHVVAIGTLPHVLGTSDVPAWSKGFIKRVGYAGASAVFVGVDGELVGALQLVDRIRLETPRALRLLRQEGVLRQAMLTGDRPDVAESVGAMLGVTEVYASLSPAAKLAAIQEARATSKVIMVGDGVNDAPALAAADIGVAMGARGAAASSEAADVVLLVDRLDRLVEAVRIARRTRHIALQSVAIGMSMSLAAMAAAALGYLPPLAGAMLQEVIDVLVIANALRALRPAANETMPSLAPTDVERLKAEHAELEPIMDRIRVMADTLPHMEGSAAKAELLALNRSLTEVLVPHERRDDTELYPDVARLLGGEDPMAAMSGMHREIFRVTNVLGRIVADISVEGPDALVTQELQRLLYGLEAVLRLHCAQEDELFHVLGREAGSS</sequence>
<dbReference type="SUPFAM" id="SSF56784">
    <property type="entry name" value="HAD-like"/>
    <property type="match status" value="1"/>
</dbReference>
<dbReference type="EC" id="7.2.2.12" evidence="8"/>
<dbReference type="InterPro" id="IPR027256">
    <property type="entry name" value="P-typ_ATPase_IB"/>
</dbReference>
<dbReference type="PROSITE" id="PS00154">
    <property type="entry name" value="ATPASE_E1_E2"/>
    <property type="match status" value="1"/>
</dbReference>
<evidence type="ECO:0000259" key="11">
    <source>
        <dbReference type="Pfam" id="PF00122"/>
    </source>
</evidence>
<dbReference type="InterPro" id="IPR036412">
    <property type="entry name" value="HAD-like_sf"/>
</dbReference>
<evidence type="ECO:0000313" key="14">
    <source>
        <dbReference type="Proteomes" id="UP001189757"/>
    </source>
</evidence>
<evidence type="ECO:0000256" key="5">
    <source>
        <dbReference type="ARBA" id="ARBA00022967"/>
    </source>
</evidence>
<dbReference type="SUPFAM" id="SSF81665">
    <property type="entry name" value="Calcium ATPase, transmembrane domain M"/>
    <property type="match status" value="1"/>
</dbReference>
<evidence type="ECO:0000256" key="9">
    <source>
        <dbReference type="ARBA" id="ARBA00047308"/>
    </source>
</evidence>
<dbReference type="InterPro" id="IPR008250">
    <property type="entry name" value="ATPase_P-typ_transduc_dom_A_sf"/>
</dbReference>
<comment type="subcellular location">
    <subcellularLocation>
        <location evidence="10">Cell membrane</location>
    </subcellularLocation>
    <subcellularLocation>
        <location evidence="1">Membrane</location>
    </subcellularLocation>
</comment>
<protein>
    <recommendedName>
        <fullName evidence="8">P-type Zn(2+) transporter</fullName>
        <ecNumber evidence="8">7.2.2.12</ecNumber>
    </recommendedName>
</protein>
<dbReference type="PANTHER" id="PTHR48085:SF5">
    <property type="entry name" value="CADMIUM_ZINC-TRANSPORTING ATPASE HMA4-RELATED"/>
    <property type="match status" value="1"/>
</dbReference>
<evidence type="ECO:0000256" key="8">
    <source>
        <dbReference type="ARBA" id="ARBA00039097"/>
    </source>
</evidence>
<dbReference type="EMBL" id="CATZLL010000025">
    <property type="protein sequence ID" value="CAJ0822690.1"/>
    <property type="molecule type" value="Genomic_DNA"/>
</dbReference>
<dbReference type="InterPro" id="IPR012312">
    <property type="entry name" value="Hemerythrin-like"/>
</dbReference>
<feature type="transmembrane region" description="Helical" evidence="10">
    <location>
        <begin position="67"/>
        <end position="93"/>
    </location>
</feature>
<evidence type="ECO:0000256" key="10">
    <source>
        <dbReference type="RuleBase" id="RU362081"/>
    </source>
</evidence>
<dbReference type="InterPro" id="IPR051014">
    <property type="entry name" value="Cation_Transport_ATPase_IB"/>
</dbReference>
<dbReference type="PRINTS" id="PR00119">
    <property type="entry name" value="CATATPASE"/>
</dbReference>
<feature type="domain" description="P-type ATPase A" evidence="11">
    <location>
        <begin position="116"/>
        <end position="214"/>
    </location>
</feature>
<dbReference type="SFLD" id="SFLDG00002">
    <property type="entry name" value="C1.7:_P-type_atpase_like"/>
    <property type="match status" value="1"/>
</dbReference>
<comment type="catalytic activity">
    <reaction evidence="9">
        <text>Zn(2+)(in) + ATP + H2O = Zn(2+)(out) + ADP + phosphate + H(+)</text>
        <dbReference type="Rhea" id="RHEA:20621"/>
        <dbReference type="ChEBI" id="CHEBI:15377"/>
        <dbReference type="ChEBI" id="CHEBI:15378"/>
        <dbReference type="ChEBI" id="CHEBI:29105"/>
        <dbReference type="ChEBI" id="CHEBI:30616"/>
        <dbReference type="ChEBI" id="CHEBI:43474"/>
        <dbReference type="ChEBI" id="CHEBI:456216"/>
        <dbReference type="EC" id="7.2.2.12"/>
    </reaction>
</comment>
<evidence type="ECO:0000256" key="2">
    <source>
        <dbReference type="ARBA" id="ARBA00006024"/>
    </source>
</evidence>
<dbReference type="InterPro" id="IPR059000">
    <property type="entry name" value="ATPase_P-type_domA"/>
</dbReference>
<evidence type="ECO:0000313" key="13">
    <source>
        <dbReference type="EMBL" id="CAJ0822690.1"/>
    </source>
</evidence>
<dbReference type="Pfam" id="PF01814">
    <property type="entry name" value="Hemerythrin"/>
    <property type="match status" value="1"/>
</dbReference>
<keyword evidence="10" id="KW-0547">Nucleotide-binding</keyword>
<keyword evidence="6 10" id="KW-1133">Transmembrane helix</keyword>
<dbReference type="RefSeq" id="WP_316682897.1">
    <property type="nucleotide sequence ID" value="NZ_CATZLL010000025.1"/>
</dbReference>
<comment type="similarity">
    <text evidence="2 10">Belongs to the cation transport ATPase (P-type) (TC 3.A.3) family. Type IB subfamily.</text>
</comment>
<keyword evidence="14" id="KW-1185">Reference proteome</keyword>
<dbReference type="InterPro" id="IPR001757">
    <property type="entry name" value="P_typ_ATPase"/>
</dbReference>
<feature type="domain" description="Hemerythrin-like" evidence="12">
    <location>
        <begin position="624"/>
        <end position="756"/>
    </location>
</feature>
<feature type="transmembrane region" description="Helical" evidence="10">
    <location>
        <begin position="257"/>
        <end position="277"/>
    </location>
</feature>
<dbReference type="Gene3D" id="1.20.120.520">
    <property type="entry name" value="nmb1532 protein domain like"/>
    <property type="match status" value="1"/>
</dbReference>
<keyword evidence="5" id="KW-1278">Translocase</keyword>
<feature type="transmembrane region" description="Helical" evidence="10">
    <location>
        <begin position="561"/>
        <end position="585"/>
    </location>
</feature>
<dbReference type="SUPFAM" id="SSF81653">
    <property type="entry name" value="Calcium ATPase, transduction domain A"/>
    <property type="match status" value="1"/>
</dbReference>
<evidence type="ECO:0000259" key="12">
    <source>
        <dbReference type="Pfam" id="PF01814"/>
    </source>
</evidence>
<keyword evidence="3 10" id="KW-0812">Transmembrane</keyword>
<comment type="caution">
    <text evidence="13">The sequence shown here is derived from an EMBL/GenBank/DDBJ whole genome shotgun (WGS) entry which is preliminary data.</text>
</comment>
<dbReference type="Pfam" id="PF00702">
    <property type="entry name" value="Hydrolase"/>
    <property type="match status" value="1"/>
</dbReference>
<dbReference type="InterPro" id="IPR044492">
    <property type="entry name" value="P_typ_ATPase_HD_dom"/>
</dbReference>
<dbReference type="SFLD" id="SFLDF00027">
    <property type="entry name" value="p-type_atpase"/>
    <property type="match status" value="1"/>
</dbReference>
<evidence type="ECO:0000256" key="4">
    <source>
        <dbReference type="ARBA" id="ARBA00022723"/>
    </source>
</evidence>
<dbReference type="Gene3D" id="3.40.50.1000">
    <property type="entry name" value="HAD superfamily/HAD-like"/>
    <property type="match status" value="1"/>
</dbReference>
<dbReference type="Gene3D" id="3.40.1110.10">
    <property type="entry name" value="Calcium-transporting ATPase, cytoplasmic domain N"/>
    <property type="match status" value="1"/>
</dbReference>
<evidence type="ECO:0000256" key="7">
    <source>
        <dbReference type="ARBA" id="ARBA00023136"/>
    </source>
</evidence>
<dbReference type="Proteomes" id="UP001189757">
    <property type="component" value="Unassembled WGS sequence"/>
</dbReference>
<feature type="transmembrane region" description="Helical" evidence="10">
    <location>
        <begin position="231"/>
        <end position="251"/>
    </location>
</feature>
<dbReference type="NCBIfam" id="TIGR01525">
    <property type="entry name" value="ATPase-IB_hvy"/>
    <property type="match status" value="1"/>
</dbReference>
<dbReference type="SFLD" id="SFLDS00003">
    <property type="entry name" value="Haloacid_Dehalogenase"/>
    <property type="match status" value="1"/>
</dbReference>
<dbReference type="NCBIfam" id="TIGR01494">
    <property type="entry name" value="ATPase_P-type"/>
    <property type="match status" value="2"/>
</dbReference>
<dbReference type="PRINTS" id="PR00120">
    <property type="entry name" value="HATPASE"/>
</dbReference>
<evidence type="ECO:0000256" key="3">
    <source>
        <dbReference type="ARBA" id="ARBA00022692"/>
    </source>
</evidence>
<keyword evidence="10" id="KW-1003">Cell membrane</keyword>
<organism evidence="13 14">
    <name type="scientific">Ralstonia flaminis</name>
    <dbReference type="NCBI Taxonomy" id="3058597"/>
    <lineage>
        <taxon>Bacteria</taxon>
        <taxon>Pseudomonadati</taxon>
        <taxon>Pseudomonadota</taxon>
        <taxon>Betaproteobacteria</taxon>
        <taxon>Burkholderiales</taxon>
        <taxon>Burkholderiaceae</taxon>
        <taxon>Ralstonia</taxon>
    </lineage>
</organism>
<dbReference type="Gene3D" id="2.70.150.10">
    <property type="entry name" value="Calcium-transporting ATPase, cytoplasmic transduction domain A"/>
    <property type="match status" value="1"/>
</dbReference>
<name>A0ABM9KDB9_9RALS</name>
<accession>A0ABM9KDB9</accession>
<dbReference type="GO" id="GO:0005524">
    <property type="term" value="F:ATP binding"/>
    <property type="evidence" value="ECO:0007669"/>
    <property type="project" value="UniProtKB-KW"/>
</dbReference>
<keyword evidence="4 10" id="KW-0479">Metal-binding</keyword>
<dbReference type="InterPro" id="IPR023298">
    <property type="entry name" value="ATPase_P-typ_TM_dom_sf"/>
</dbReference>
<dbReference type="InterPro" id="IPR023214">
    <property type="entry name" value="HAD_sf"/>
</dbReference>
<evidence type="ECO:0000256" key="6">
    <source>
        <dbReference type="ARBA" id="ARBA00022989"/>
    </source>
</evidence>
<evidence type="ECO:0000256" key="1">
    <source>
        <dbReference type="ARBA" id="ARBA00004370"/>
    </source>
</evidence>
<reference evidence="13 14" key="1">
    <citation type="submission" date="2023-07" db="EMBL/GenBank/DDBJ databases">
        <authorList>
            <person name="Peeters C."/>
        </authorList>
    </citation>
    <scope>NUCLEOTIDE SEQUENCE [LARGE SCALE GENOMIC DNA]</scope>
    <source>
        <strain evidence="13 14">LMG 18101</strain>
    </source>
</reference>
<keyword evidence="10 13" id="KW-0067">ATP-binding</keyword>
<keyword evidence="7 10" id="KW-0472">Membrane</keyword>
<dbReference type="Pfam" id="PF00122">
    <property type="entry name" value="E1-E2_ATPase"/>
    <property type="match status" value="1"/>
</dbReference>
<dbReference type="InterPro" id="IPR018303">
    <property type="entry name" value="ATPase_P-typ_P_site"/>
</dbReference>
<dbReference type="PANTHER" id="PTHR48085">
    <property type="entry name" value="CADMIUM/ZINC-TRANSPORTING ATPASE HMA2-RELATED"/>
    <property type="match status" value="1"/>
</dbReference>
<gene>
    <name evidence="13" type="primary">kdpB_6</name>
    <name evidence="13" type="ORF">LMG18101_05135</name>
</gene>
<proteinExistence type="inferred from homology"/>
<dbReference type="InterPro" id="IPR023299">
    <property type="entry name" value="ATPase_P-typ_cyto_dom_N"/>
</dbReference>